<feature type="region of interest" description="Disordered" evidence="1">
    <location>
        <begin position="534"/>
        <end position="566"/>
    </location>
</feature>
<feature type="region of interest" description="Disordered" evidence="1">
    <location>
        <begin position="207"/>
        <end position="307"/>
    </location>
</feature>
<feature type="compositionally biased region" description="Polar residues" evidence="1">
    <location>
        <begin position="553"/>
        <end position="562"/>
    </location>
</feature>
<sequence>MPMRLLRRPPSLLLMPFFPRSSGAISDHLAPPPSPYPATVEPSPVDSNGTNGTEIEDDEQIDEADDEHDTLLSPGSEDLISPLSHASRDGLAKVHSLATVVQSEVLIHVDHEDPHSVACTAPIRLRRCSTICHSRPEQLQVLCKCGPRPLHDIGVDSIQTRNSVSAASSHTASDHTAVVSPQTPEANMLPDDKVRRAHVALEQALTAEQTQHASPYTHPIDTTVTTSGAPDRTTPRAQTRDEYSPDGKRRSRVSLSLADIAESDDSTTHDGASAPASETDGSLKSSPSHTYSQSRKQPSENASSGVRTMGDALRDISDSEKEVIALRSALNECWTLCNTLAKLSQGHRQKIFHYSGGPGEIQQQAWKTCWRLCQRLYESRDDDHTTHSLPILELCRDFCQALFEVRHRSDETADSVLRVSFELNNHLYNAHDRSLPEAFRERTLDFYVTLCHRLMKQNTSLPEETDALLHACWSLAEMLFSIRQNSRDGKPADEELLGSAIQACWELCDMFRDGWTQVRPDRGTPRPAQYAFARPASSLSRSQVSHSERSEMSSHLTGSYHSAISMRRQIPETPTTIFDDREEFSPTEEESVPNILVLGPEAGQTRTHDRWSSTSSNLSTYSDTSVHTSSTATASREDPNLLRLRALITKAAVNSGYNRQIPLQDFVRTLPSNSFGTVPWQTSLLDNYKRLVLSDPTLHLIHNQPLRRYTANEIGRAVQWLGKSDQFSWMRDLYRFVFGNFPEDLAQHNLVISA</sequence>
<proteinExistence type="predicted"/>
<feature type="compositionally biased region" description="Low complexity" evidence="1">
    <location>
        <begin position="612"/>
        <end position="634"/>
    </location>
</feature>
<dbReference type="AlphaFoldDB" id="A0A6A6VNA1"/>
<dbReference type="Proteomes" id="UP000799440">
    <property type="component" value="Unassembled WGS sequence"/>
</dbReference>
<organism evidence="3 4">
    <name type="scientific">Sporormia fimetaria CBS 119925</name>
    <dbReference type="NCBI Taxonomy" id="1340428"/>
    <lineage>
        <taxon>Eukaryota</taxon>
        <taxon>Fungi</taxon>
        <taxon>Dikarya</taxon>
        <taxon>Ascomycota</taxon>
        <taxon>Pezizomycotina</taxon>
        <taxon>Dothideomycetes</taxon>
        <taxon>Pleosporomycetidae</taxon>
        <taxon>Pleosporales</taxon>
        <taxon>Sporormiaceae</taxon>
        <taxon>Sporormia</taxon>
    </lineage>
</organism>
<dbReference type="InterPro" id="IPR056041">
    <property type="entry name" value="DUF7624"/>
</dbReference>
<evidence type="ECO:0000313" key="4">
    <source>
        <dbReference type="Proteomes" id="UP000799440"/>
    </source>
</evidence>
<keyword evidence="4" id="KW-1185">Reference proteome</keyword>
<feature type="compositionally biased region" description="Polar residues" evidence="1">
    <location>
        <begin position="279"/>
        <end position="306"/>
    </location>
</feature>
<accession>A0A6A6VNA1</accession>
<feature type="compositionally biased region" description="Low complexity" evidence="1">
    <location>
        <begin position="163"/>
        <end position="178"/>
    </location>
</feature>
<feature type="region of interest" description="Disordered" evidence="1">
    <location>
        <begin position="26"/>
        <end position="83"/>
    </location>
</feature>
<feature type="compositionally biased region" description="Basic and acidic residues" evidence="1">
    <location>
        <begin position="238"/>
        <end position="248"/>
    </location>
</feature>
<evidence type="ECO:0000256" key="1">
    <source>
        <dbReference type="SAM" id="MobiDB-lite"/>
    </source>
</evidence>
<evidence type="ECO:0000259" key="2">
    <source>
        <dbReference type="Pfam" id="PF24616"/>
    </source>
</evidence>
<feature type="region of interest" description="Disordered" evidence="1">
    <location>
        <begin position="602"/>
        <end position="635"/>
    </location>
</feature>
<feature type="compositionally biased region" description="Polar residues" evidence="1">
    <location>
        <begin position="207"/>
        <end position="228"/>
    </location>
</feature>
<dbReference type="Pfam" id="PF24616">
    <property type="entry name" value="DUF7624"/>
    <property type="match status" value="1"/>
</dbReference>
<feature type="domain" description="DUF7624" evidence="2">
    <location>
        <begin position="630"/>
        <end position="750"/>
    </location>
</feature>
<protein>
    <recommendedName>
        <fullName evidence="2">DUF7624 domain-containing protein</fullName>
    </recommendedName>
</protein>
<feature type="region of interest" description="Disordered" evidence="1">
    <location>
        <begin position="162"/>
        <end position="189"/>
    </location>
</feature>
<gene>
    <name evidence="3" type="ORF">M011DRAFT_455337</name>
</gene>
<name>A0A6A6VNA1_9PLEO</name>
<feature type="compositionally biased region" description="Acidic residues" evidence="1">
    <location>
        <begin position="54"/>
        <end position="68"/>
    </location>
</feature>
<evidence type="ECO:0000313" key="3">
    <source>
        <dbReference type="EMBL" id="KAF2751309.1"/>
    </source>
</evidence>
<reference evidence="3" key="1">
    <citation type="journal article" date="2020" name="Stud. Mycol.">
        <title>101 Dothideomycetes genomes: a test case for predicting lifestyles and emergence of pathogens.</title>
        <authorList>
            <person name="Haridas S."/>
            <person name="Albert R."/>
            <person name="Binder M."/>
            <person name="Bloem J."/>
            <person name="Labutti K."/>
            <person name="Salamov A."/>
            <person name="Andreopoulos B."/>
            <person name="Baker S."/>
            <person name="Barry K."/>
            <person name="Bills G."/>
            <person name="Bluhm B."/>
            <person name="Cannon C."/>
            <person name="Castanera R."/>
            <person name="Culley D."/>
            <person name="Daum C."/>
            <person name="Ezra D."/>
            <person name="Gonzalez J."/>
            <person name="Henrissat B."/>
            <person name="Kuo A."/>
            <person name="Liang C."/>
            <person name="Lipzen A."/>
            <person name="Lutzoni F."/>
            <person name="Magnuson J."/>
            <person name="Mondo S."/>
            <person name="Nolan M."/>
            <person name="Ohm R."/>
            <person name="Pangilinan J."/>
            <person name="Park H.-J."/>
            <person name="Ramirez L."/>
            <person name="Alfaro M."/>
            <person name="Sun H."/>
            <person name="Tritt A."/>
            <person name="Yoshinaga Y."/>
            <person name="Zwiers L.-H."/>
            <person name="Turgeon B."/>
            <person name="Goodwin S."/>
            <person name="Spatafora J."/>
            <person name="Crous P."/>
            <person name="Grigoriev I."/>
        </authorList>
    </citation>
    <scope>NUCLEOTIDE SEQUENCE</scope>
    <source>
        <strain evidence="3">CBS 119925</strain>
    </source>
</reference>
<dbReference type="EMBL" id="MU006562">
    <property type="protein sequence ID" value="KAF2751309.1"/>
    <property type="molecule type" value="Genomic_DNA"/>
</dbReference>
<dbReference type="OrthoDB" id="5230484at2759"/>